<evidence type="ECO:0000313" key="2">
    <source>
        <dbReference type="Proteomes" id="UP000887116"/>
    </source>
</evidence>
<name>A0A8X6HJB4_TRICU</name>
<organism evidence="1 2">
    <name type="scientific">Trichonephila clavata</name>
    <name type="common">Joro spider</name>
    <name type="synonym">Nephila clavata</name>
    <dbReference type="NCBI Taxonomy" id="2740835"/>
    <lineage>
        <taxon>Eukaryota</taxon>
        <taxon>Metazoa</taxon>
        <taxon>Ecdysozoa</taxon>
        <taxon>Arthropoda</taxon>
        <taxon>Chelicerata</taxon>
        <taxon>Arachnida</taxon>
        <taxon>Araneae</taxon>
        <taxon>Araneomorphae</taxon>
        <taxon>Entelegynae</taxon>
        <taxon>Araneoidea</taxon>
        <taxon>Nephilidae</taxon>
        <taxon>Trichonephila</taxon>
    </lineage>
</organism>
<comment type="caution">
    <text evidence="1">The sequence shown here is derived from an EMBL/GenBank/DDBJ whole genome shotgun (WGS) entry which is preliminary data.</text>
</comment>
<keyword evidence="2" id="KW-1185">Reference proteome</keyword>
<gene>
    <name evidence="1" type="ORF">TNCT_440701</name>
</gene>
<proteinExistence type="predicted"/>
<reference evidence="1" key="1">
    <citation type="submission" date="2020-07" db="EMBL/GenBank/DDBJ databases">
        <title>Multicomponent nature underlies the extraordinary mechanical properties of spider dragline silk.</title>
        <authorList>
            <person name="Kono N."/>
            <person name="Nakamura H."/>
            <person name="Mori M."/>
            <person name="Yoshida Y."/>
            <person name="Ohtoshi R."/>
            <person name="Malay A.D."/>
            <person name="Moran D.A.P."/>
            <person name="Tomita M."/>
            <person name="Numata K."/>
            <person name="Arakawa K."/>
        </authorList>
    </citation>
    <scope>NUCLEOTIDE SEQUENCE</scope>
</reference>
<sequence length="79" mass="8837">MRFSLPLAAFPIKLKSVLFEDIPSLCHKPQNLYEAPFPIFTRCPLSIDCRLPPTLFGGFHHWKKLGAVNGKIAGMLVLS</sequence>
<protein>
    <submittedName>
        <fullName evidence="1">Uncharacterized protein</fullName>
    </submittedName>
</protein>
<dbReference type="Proteomes" id="UP000887116">
    <property type="component" value="Unassembled WGS sequence"/>
</dbReference>
<accession>A0A8X6HJB4</accession>
<dbReference type="EMBL" id="BMAO01008536">
    <property type="protein sequence ID" value="GFR24613.1"/>
    <property type="molecule type" value="Genomic_DNA"/>
</dbReference>
<dbReference type="AlphaFoldDB" id="A0A8X6HJB4"/>
<evidence type="ECO:0000313" key="1">
    <source>
        <dbReference type="EMBL" id="GFR24613.1"/>
    </source>
</evidence>